<dbReference type="CDD" id="cd01646">
    <property type="entry name" value="RT_Bac_retron_I"/>
    <property type="match status" value="1"/>
</dbReference>
<dbReference type="InterPro" id="IPR000477">
    <property type="entry name" value="RT_dom"/>
</dbReference>
<comment type="caution">
    <text evidence="2">The sequence shown here is derived from an EMBL/GenBank/DDBJ whole genome shotgun (WGS) entry which is preliminary data.</text>
</comment>
<dbReference type="eggNOG" id="COG3344">
    <property type="taxonomic scope" value="Bacteria"/>
</dbReference>
<dbReference type="EMBL" id="AZJI01000005">
    <property type="protein sequence ID" value="ETD23313.1"/>
    <property type="molecule type" value="Genomic_DNA"/>
</dbReference>
<organism evidence="2 3">
    <name type="scientific">Helicobacter macacae MIT 99-5501</name>
    <dbReference type="NCBI Taxonomy" id="1357400"/>
    <lineage>
        <taxon>Bacteria</taxon>
        <taxon>Pseudomonadati</taxon>
        <taxon>Campylobacterota</taxon>
        <taxon>Epsilonproteobacteria</taxon>
        <taxon>Campylobacterales</taxon>
        <taxon>Helicobacteraceae</taxon>
        <taxon>Helicobacter</taxon>
    </lineage>
</organism>
<evidence type="ECO:0000313" key="3">
    <source>
        <dbReference type="Proteomes" id="UP000018731"/>
    </source>
</evidence>
<dbReference type="RefSeq" id="WP_023927838.1">
    <property type="nucleotide sequence ID" value="NZ_KI669454.1"/>
</dbReference>
<dbReference type="InterPro" id="IPR043502">
    <property type="entry name" value="DNA/RNA_pol_sf"/>
</dbReference>
<reference evidence="2 3" key="1">
    <citation type="journal article" date="2014" name="Genome Announc.">
        <title>Draft genome sequences of six enterohepatic helicobacter species isolated from humans and one from rhesus macaques.</title>
        <authorList>
            <person name="Shen Z."/>
            <person name="Sheh A."/>
            <person name="Young S.K."/>
            <person name="Abouelliel A."/>
            <person name="Ward D.V."/>
            <person name="Earl A.M."/>
            <person name="Fox J.G."/>
        </authorList>
    </citation>
    <scope>NUCLEOTIDE SEQUENCE [LARGE SCALE GENOMIC DNA]</scope>
    <source>
        <strain evidence="2 3">MIT 99-5501</strain>
    </source>
</reference>
<gene>
    <name evidence="2" type="ORF">HMPREF2086_01112</name>
</gene>
<feature type="domain" description="Reverse transcriptase" evidence="1">
    <location>
        <begin position="56"/>
        <end position="323"/>
    </location>
</feature>
<dbReference type="STRING" id="1357400.HMPREF2086_01112"/>
<proteinExistence type="predicted"/>
<dbReference type="Proteomes" id="UP000018731">
    <property type="component" value="Unassembled WGS sequence"/>
</dbReference>
<keyword evidence="3" id="KW-1185">Reference proteome</keyword>
<dbReference type="PATRIC" id="fig|1357400.3.peg.1510"/>
<evidence type="ECO:0000259" key="1">
    <source>
        <dbReference type="PROSITE" id="PS50878"/>
    </source>
</evidence>
<accession>V8C7C2</accession>
<dbReference type="HOGENOM" id="CLU_039715_0_0_7"/>
<protein>
    <recommendedName>
        <fullName evidence="1">Reverse transcriptase domain-containing protein</fullName>
    </recommendedName>
</protein>
<name>V8C7C2_9HELI</name>
<evidence type="ECO:0000313" key="2">
    <source>
        <dbReference type="EMBL" id="ETD23313.1"/>
    </source>
</evidence>
<dbReference type="SUPFAM" id="SSF56672">
    <property type="entry name" value="DNA/RNA polymerases"/>
    <property type="match status" value="1"/>
</dbReference>
<sequence length="530" mass="62578">MANQRKNILQLNCKEAKNFFLEEKSYCNFDLPPYINFEPLLKAIDDKIENKQDITFKAIGGTKSKNFDNVNYKLFNNKNGRYDWRPFELINPFIYVYLVREITKQKNWDFIQNNFKKLNKNNFIKSHSIPIKSQTNRPNKAEQILEWWEKIEQESIKYSLEFDYLFDTDITNFYPSIYTHSIAWALHTKKVAKENRGHNDDLLGNKIDEYIRNMCYGQTNGIPQGSNLMDFIAEIVLVYIDSLLSKILQKNKIDKKDFRIIRYRDDYKIFVNNPQIADFILKNLSKILAKTGLKLNPNKTTASQNVIQGSIKKDKIEWLFLESNLRGQTTLQKQLIMFHRFALEHQNSGTLNKVLQILLSDLHKSKQKDKKVATNKLFKTRLGKDTYVLIAILVDIASLNPKIYPITMSILGFLFDKIKNKKFIDNTIQRLKRINNNAYMQIWLQRAVIKLNISSENFFDEQICKEVDYINSLPKNKKHQVELWNVNWLSCNELKNLIKKYPIIDKSKIDNLEKYTKPDEINLFGYNKIS</sequence>
<dbReference type="PROSITE" id="PS50878">
    <property type="entry name" value="RT_POL"/>
    <property type="match status" value="1"/>
</dbReference>
<dbReference type="OrthoDB" id="9780724at2"/>
<dbReference type="AlphaFoldDB" id="V8C7C2"/>
<dbReference type="Pfam" id="PF00078">
    <property type="entry name" value="RVT_1"/>
    <property type="match status" value="1"/>
</dbReference>